<comment type="caution">
    <text evidence="1">The sequence shown here is derived from an EMBL/GenBank/DDBJ whole genome shotgun (WGS) entry which is preliminary data.</text>
</comment>
<reference evidence="1" key="1">
    <citation type="submission" date="2019-05" db="EMBL/GenBank/DDBJ databases">
        <title>Annotation for the trematode Paragonimus heterotremus.</title>
        <authorList>
            <person name="Choi Y.-J."/>
        </authorList>
    </citation>
    <scope>NUCLEOTIDE SEQUENCE</scope>
    <source>
        <strain evidence="1">LC</strain>
    </source>
</reference>
<gene>
    <name evidence="1" type="ORF">PHET_08126</name>
</gene>
<accession>A0A8J4SV54</accession>
<dbReference type="AlphaFoldDB" id="A0A8J4SV54"/>
<protein>
    <submittedName>
        <fullName evidence="1">Uncharacterized protein</fullName>
    </submittedName>
</protein>
<proteinExistence type="predicted"/>
<dbReference type="Proteomes" id="UP000748531">
    <property type="component" value="Unassembled WGS sequence"/>
</dbReference>
<dbReference type="EMBL" id="LUCH01004625">
    <property type="protein sequence ID" value="KAF5398801.1"/>
    <property type="molecule type" value="Genomic_DNA"/>
</dbReference>
<sequence length="164" mass="18887">MTMAEKSRKAQPMEFVFSLWPLGIGLYKTSTANGRRCLPVRIHYPEFYLLSNGLPIHQSPVTYEQFEIQNPVPELKKYVPFPGRPYPSNPYYDASDYCFPIQNEISGNESEGISVTLDNQRKLNSYKFIHPKAYVKVRFPMTFSLLISRNMSAGLVYRNASFAE</sequence>
<evidence type="ECO:0000313" key="1">
    <source>
        <dbReference type="EMBL" id="KAF5398801.1"/>
    </source>
</evidence>
<keyword evidence="2" id="KW-1185">Reference proteome</keyword>
<organism evidence="1 2">
    <name type="scientific">Paragonimus heterotremus</name>
    <dbReference type="NCBI Taxonomy" id="100268"/>
    <lineage>
        <taxon>Eukaryota</taxon>
        <taxon>Metazoa</taxon>
        <taxon>Spiralia</taxon>
        <taxon>Lophotrochozoa</taxon>
        <taxon>Platyhelminthes</taxon>
        <taxon>Trematoda</taxon>
        <taxon>Digenea</taxon>
        <taxon>Plagiorchiida</taxon>
        <taxon>Troglotremata</taxon>
        <taxon>Troglotrematidae</taxon>
        <taxon>Paragonimus</taxon>
    </lineage>
</organism>
<evidence type="ECO:0000313" key="2">
    <source>
        <dbReference type="Proteomes" id="UP000748531"/>
    </source>
</evidence>
<name>A0A8J4SV54_9TREM</name>